<dbReference type="PANTHER" id="PTHR47751:SF2">
    <property type="entry name" value="DLTD N-TERMINAL DOMAIN PROTEIN (AFU_ORTHOLOGUE AFUA_8G00380)-RELATED"/>
    <property type="match status" value="1"/>
</dbReference>
<dbReference type="Gene3D" id="1.10.10.800">
    <property type="match status" value="1"/>
</dbReference>
<dbReference type="SUPFAM" id="SSF53474">
    <property type="entry name" value="alpha/beta-Hydrolases"/>
    <property type="match status" value="1"/>
</dbReference>
<reference evidence="3 4" key="1">
    <citation type="submission" date="2023-10" db="EMBL/GenBank/DDBJ databases">
        <title>Draft genome sequence of Xylaria bambusicola isolate GMP-LS, the root and basal stem rot pathogen of sugarcane in Indonesia.</title>
        <authorList>
            <person name="Selvaraj P."/>
            <person name="Muralishankar V."/>
            <person name="Muruganantham S."/>
            <person name="Sp S."/>
            <person name="Haryani S."/>
            <person name="Lau K.J.X."/>
            <person name="Naqvi N.I."/>
        </authorList>
    </citation>
    <scope>NUCLEOTIDE SEQUENCE [LARGE SCALE GENOMIC DNA]</scope>
    <source>
        <strain evidence="3">GMP-LS</strain>
    </source>
</reference>
<keyword evidence="4" id="KW-1185">Reference proteome</keyword>
<feature type="domain" description="AB hydrolase-1" evidence="2">
    <location>
        <begin position="38"/>
        <end position="285"/>
    </location>
</feature>
<gene>
    <name evidence="3" type="ORF">RRF57_006632</name>
</gene>
<dbReference type="Proteomes" id="UP001305414">
    <property type="component" value="Unassembled WGS sequence"/>
</dbReference>
<sequence>MCSRQSNKMTSHEEVSFQTLDGLTLRGTLYLAGRPNSPAIIITPGFNVTRDVLLPRIAQRFQRDGISALIYDPRTIGSSDGNPRNDINPAQQATDYHDALTFLKTDGRVDPERIAYWGFSFGGAVALAAAALDKRAKAVISVCPLTHWDLDESKWRGVMTKAMQDRESQLSGNGAFSLPMITDRGVNPAGFSSGMGASELGLVAEARKIPGFNLNTTIQTYYNIMAWSPFKLLRFLAPTPVLMVTPEDDRISPLADQKELIYNRIQSRKQMYVVPKKGHMDVLDGESFETVMEVQVTFIRQCLGSEDAQSAER</sequence>
<protein>
    <recommendedName>
        <fullName evidence="2">AB hydrolase-1 domain-containing protein</fullName>
    </recommendedName>
</protein>
<evidence type="ECO:0000259" key="2">
    <source>
        <dbReference type="Pfam" id="PF00561"/>
    </source>
</evidence>
<dbReference type="Gene3D" id="3.40.50.1820">
    <property type="entry name" value="alpha/beta hydrolase"/>
    <property type="match status" value="1"/>
</dbReference>
<dbReference type="Pfam" id="PF00561">
    <property type="entry name" value="Abhydrolase_1"/>
    <property type="match status" value="1"/>
</dbReference>
<evidence type="ECO:0000256" key="1">
    <source>
        <dbReference type="ARBA" id="ARBA00029464"/>
    </source>
</evidence>
<dbReference type="PANTHER" id="PTHR47751">
    <property type="entry name" value="SUPERFAMILY HYDROLASE, PUTATIVE (AFU_ORTHOLOGUE AFUA_2G16580)-RELATED"/>
    <property type="match status" value="1"/>
</dbReference>
<dbReference type="EMBL" id="JAWHQM010000017">
    <property type="protein sequence ID" value="KAK5630917.1"/>
    <property type="molecule type" value="Genomic_DNA"/>
</dbReference>
<evidence type="ECO:0000313" key="4">
    <source>
        <dbReference type="Proteomes" id="UP001305414"/>
    </source>
</evidence>
<comment type="similarity">
    <text evidence="1">Belongs to the polyketide transferase af380 family.</text>
</comment>
<name>A0AAN7Z5Q3_9PEZI</name>
<dbReference type="AlphaFoldDB" id="A0AAN7Z5Q3"/>
<evidence type="ECO:0000313" key="3">
    <source>
        <dbReference type="EMBL" id="KAK5630917.1"/>
    </source>
</evidence>
<comment type="caution">
    <text evidence="3">The sequence shown here is derived from an EMBL/GenBank/DDBJ whole genome shotgun (WGS) entry which is preliminary data.</text>
</comment>
<dbReference type="InterPro" id="IPR051411">
    <property type="entry name" value="Polyketide_trans_af380"/>
</dbReference>
<dbReference type="InterPro" id="IPR000073">
    <property type="entry name" value="AB_hydrolase_1"/>
</dbReference>
<proteinExistence type="inferred from homology"/>
<accession>A0AAN7Z5Q3</accession>
<dbReference type="InterPro" id="IPR029058">
    <property type="entry name" value="AB_hydrolase_fold"/>
</dbReference>
<organism evidence="3 4">
    <name type="scientific">Xylaria bambusicola</name>
    <dbReference type="NCBI Taxonomy" id="326684"/>
    <lineage>
        <taxon>Eukaryota</taxon>
        <taxon>Fungi</taxon>
        <taxon>Dikarya</taxon>
        <taxon>Ascomycota</taxon>
        <taxon>Pezizomycotina</taxon>
        <taxon>Sordariomycetes</taxon>
        <taxon>Xylariomycetidae</taxon>
        <taxon>Xylariales</taxon>
        <taxon>Xylariaceae</taxon>
        <taxon>Xylaria</taxon>
    </lineage>
</organism>